<name>A0ABU5V0U1_9GAMM</name>
<dbReference type="Gene3D" id="1.10.10.60">
    <property type="entry name" value="Homeodomain-like"/>
    <property type="match status" value="1"/>
</dbReference>
<dbReference type="PROSITE" id="PS01124">
    <property type="entry name" value="HTH_ARAC_FAMILY_2"/>
    <property type="match status" value="1"/>
</dbReference>
<dbReference type="PANTHER" id="PTHR46796:SF14">
    <property type="entry name" value="TRANSCRIPTIONAL REGULATORY PROTEIN"/>
    <property type="match status" value="1"/>
</dbReference>
<dbReference type="PROSITE" id="PS00041">
    <property type="entry name" value="HTH_ARAC_FAMILY_1"/>
    <property type="match status" value="1"/>
</dbReference>
<proteinExistence type="predicted"/>
<dbReference type="EMBL" id="JAYFUH010000063">
    <property type="protein sequence ID" value="MEA5666937.1"/>
    <property type="molecule type" value="Genomic_DNA"/>
</dbReference>
<evidence type="ECO:0000313" key="6">
    <source>
        <dbReference type="Proteomes" id="UP001301653"/>
    </source>
</evidence>
<feature type="domain" description="HTH araC/xylS-type" evidence="4">
    <location>
        <begin position="166"/>
        <end position="264"/>
    </location>
</feature>
<evidence type="ECO:0000256" key="2">
    <source>
        <dbReference type="ARBA" id="ARBA00023125"/>
    </source>
</evidence>
<gene>
    <name evidence="5" type="ORF">VA603_05230</name>
</gene>
<organism evidence="5 6">
    <name type="scientific">Stenotrophomonas capsici</name>
    <dbReference type="NCBI Taxonomy" id="3110230"/>
    <lineage>
        <taxon>Bacteria</taxon>
        <taxon>Pseudomonadati</taxon>
        <taxon>Pseudomonadota</taxon>
        <taxon>Gammaproteobacteria</taxon>
        <taxon>Lysobacterales</taxon>
        <taxon>Lysobacteraceae</taxon>
        <taxon>Stenotrophomonas</taxon>
    </lineage>
</organism>
<dbReference type="PANTHER" id="PTHR46796">
    <property type="entry name" value="HTH-TYPE TRANSCRIPTIONAL ACTIVATOR RHAS-RELATED"/>
    <property type="match status" value="1"/>
</dbReference>
<dbReference type="InterPro" id="IPR050204">
    <property type="entry name" value="AraC_XylS_family_regulators"/>
</dbReference>
<protein>
    <submittedName>
        <fullName evidence="5">AraC family transcriptional regulator</fullName>
    </submittedName>
</protein>
<reference evidence="5 6" key="1">
    <citation type="submission" date="2023-12" db="EMBL/GenBank/DDBJ databases">
        <title>Stenotrophomonas guangdongensis sp. nov., isolated from wilted pepper plants (Capsicum annuum).</title>
        <authorList>
            <person name="Qiu M."/>
            <person name="Li Y."/>
            <person name="Liu Q."/>
            <person name="Zhang X."/>
            <person name="Huang Y."/>
            <person name="Guo R."/>
            <person name="Hu M."/>
            <person name="Zhou J."/>
            <person name="Zhou X."/>
        </authorList>
    </citation>
    <scope>NUCLEOTIDE SEQUENCE [LARGE SCALE GENOMIC DNA]</scope>
    <source>
        <strain evidence="5 6">MH1</strain>
    </source>
</reference>
<evidence type="ECO:0000256" key="1">
    <source>
        <dbReference type="ARBA" id="ARBA00023015"/>
    </source>
</evidence>
<dbReference type="Proteomes" id="UP001301653">
    <property type="component" value="Unassembled WGS sequence"/>
</dbReference>
<keyword evidence="2" id="KW-0238">DNA-binding</keyword>
<evidence type="ECO:0000313" key="5">
    <source>
        <dbReference type="EMBL" id="MEA5666937.1"/>
    </source>
</evidence>
<dbReference type="InterPro" id="IPR018062">
    <property type="entry name" value="HTH_AraC-typ_CS"/>
</dbReference>
<keyword evidence="6" id="KW-1185">Reference proteome</keyword>
<dbReference type="InterPro" id="IPR014710">
    <property type="entry name" value="RmlC-like_jellyroll"/>
</dbReference>
<dbReference type="Pfam" id="PF12833">
    <property type="entry name" value="HTH_18"/>
    <property type="match status" value="1"/>
</dbReference>
<dbReference type="InterPro" id="IPR018060">
    <property type="entry name" value="HTH_AraC"/>
</dbReference>
<keyword evidence="3" id="KW-0804">Transcription</keyword>
<dbReference type="InterPro" id="IPR009057">
    <property type="entry name" value="Homeodomain-like_sf"/>
</dbReference>
<dbReference type="SMART" id="SM00342">
    <property type="entry name" value="HTH_ARAC"/>
    <property type="match status" value="1"/>
</dbReference>
<dbReference type="RefSeq" id="WP_323438154.1">
    <property type="nucleotide sequence ID" value="NZ_JAYFUH010000063.1"/>
</dbReference>
<evidence type="ECO:0000259" key="4">
    <source>
        <dbReference type="PROSITE" id="PS01124"/>
    </source>
</evidence>
<dbReference type="Gene3D" id="2.60.120.10">
    <property type="entry name" value="Jelly Rolls"/>
    <property type="match status" value="1"/>
</dbReference>
<accession>A0ABU5V0U1</accession>
<evidence type="ECO:0000256" key="3">
    <source>
        <dbReference type="ARBA" id="ARBA00023163"/>
    </source>
</evidence>
<comment type="caution">
    <text evidence="5">The sequence shown here is derived from an EMBL/GenBank/DDBJ whole genome shotgun (WGS) entry which is preliminary data.</text>
</comment>
<dbReference type="SUPFAM" id="SSF46689">
    <property type="entry name" value="Homeodomain-like"/>
    <property type="match status" value="1"/>
</dbReference>
<sequence>MPSLPSPQTQAGIASRTLFVGERLSARVGWYAPELRMSRHVHECHQLSLLLVGTLGEQTPHREVRLATSAVGVKPAGQVHANDYGPSGALILGINLPGRFDLERELGVDGGWQWRERAAPAMLARGGSTLAQLTGGGLPAEEMEARLWELLAMMVQVDRRPAGTPPRWLALACERLGEEAVPVTALAQEHGLHPVYFARAFARWMGCAPSAFRLRAQLQRALPLLAAGQSLSAAACQAGFADQAHLSRVARQYSGLTPARLARVLRA</sequence>
<keyword evidence="1" id="KW-0805">Transcription regulation</keyword>